<evidence type="ECO:0000256" key="2">
    <source>
        <dbReference type="SAM" id="Phobius"/>
    </source>
</evidence>
<feature type="region of interest" description="Disordered" evidence="1">
    <location>
        <begin position="211"/>
        <end position="242"/>
    </location>
</feature>
<feature type="compositionally biased region" description="Low complexity" evidence="1">
    <location>
        <begin position="219"/>
        <end position="242"/>
    </location>
</feature>
<evidence type="ECO:0008006" key="6">
    <source>
        <dbReference type="Google" id="ProtNLM"/>
    </source>
</evidence>
<sequence>MPLTLPGRRFGALAAAATIALFAFSAAPASAEEPSIVETFSEPGDPNDTVDPPVDEDEYDMGDPNDTPDFPPAPGGEPGDTDYDVEENGDPVEPGEEEPVEQIPVFPPPVIEVGVTEFVEGGWGDGIPVRGSGFNPAIPDVAVQISAGQGTVGLYWFPVEPDGTIDVVVHPVDPLYAFPGMPRIELRAWQPYPDWSTVYSDAVELTILPAGLTNPDTGSTSSPTPAAPAAPTAPAETPKAPAAAVAKTASGLPETGIDTGIGGVAFALLVSGAFVLLAARRRASAS</sequence>
<evidence type="ECO:0000256" key="1">
    <source>
        <dbReference type="SAM" id="MobiDB-lite"/>
    </source>
</evidence>
<evidence type="ECO:0000256" key="3">
    <source>
        <dbReference type="SAM" id="SignalP"/>
    </source>
</evidence>
<keyword evidence="5" id="KW-1185">Reference proteome</keyword>
<feature type="compositionally biased region" description="Acidic residues" evidence="1">
    <location>
        <begin position="79"/>
        <end position="100"/>
    </location>
</feature>
<gene>
    <name evidence="4" type="ORF">G127AT_08620</name>
</gene>
<dbReference type="AlphaFoldDB" id="A0A975FK68"/>
<organism evidence="4 5">
    <name type="scientific">Agromyces archimandritae</name>
    <dbReference type="NCBI Taxonomy" id="2781962"/>
    <lineage>
        <taxon>Bacteria</taxon>
        <taxon>Bacillati</taxon>
        <taxon>Actinomycetota</taxon>
        <taxon>Actinomycetes</taxon>
        <taxon>Micrococcales</taxon>
        <taxon>Microbacteriaceae</taxon>
        <taxon>Agromyces</taxon>
    </lineage>
</organism>
<feature type="region of interest" description="Disordered" evidence="1">
    <location>
        <begin position="28"/>
        <end position="102"/>
    </location>
</feature>
<keyword evidence="2" id="KW-0472">Membrane</keyword>
<proteinExistence type="predicted"/>
<feature type="compositionally biased region" description="Acidic residues" evidence="1">
    <location>
        <begin position="53"/>
        <end position="63"/>
    </location>
</feature>
<evidence type="ECO:0000313" key="5">
    <source>
        <dbReference type="Proteomes" id="UP000671914"/>
    </source>
</evidence>
<reference evidence="4" key="1">
    <citation type="submission" date="2021-03" db="EMBL/GenBank/DDBJ databases">
        <title>Agromyces archimandritus sp. nov., isolated from the cockroach Archimandrita tessellata.</title>
        <authorList>
            <person name="Guzman J."/>
            <person name="Ortuzar M."/>
            <person name="Poehlein A."/>
            <person name="Daniel R."/>
            <person name="Trujillo M."/>
            <person name="Vilcinskas A."/>
        </authorList>
    </citation>
    <scope>NUCLEOTIDE SEQUENCE</scope>
    <source>
        <strain evidence="4">G127AT</strain>
    </source>
</reference>
<feature type="transmembrane region" description="Helical" evidence="2">
    <location>
        <begin position="260"/>
        <end position="279"/>
    </location>
</feature>
<protein>
    <recommendedName>
        <fullName evidence="6">LPXTG cell wall anchor domain-containing protein</fullName>
    </recommendedName>
</protein>
<accession>A0A975FK68</accession>
<evidence type="ECO:0000313" key="4">
    <source>
        <dbReference type="EMBL" id="QTX03432.1"/>
    </source>
</evidence>
<keyword evidence="3" id="KW-0732">Signal</keyword>
<dbReference type="EMBL" id="CP071696">
    <property type="protein sequence ID" value="QTX03432.1"/>
    <property type="molecule type" value="Genomic_DNA"/>
</dbReference>
<dbReference type="KEGG" id="aarc:G127AT_08620"/>
<dbReference type="Proteomes" id="UP000671914">
    <property type="component" value="Chromosome"/>
</dbReference>
<feature type="signal peptide" evidence="3">
    <location>
        <begin position="1"/>
        <end position="31"/>
    </location>
</feature>
<feature type="chain" id="PRO_5037261615" description="LPXTG cell wall anchor domain-containing protein" evidence="3">
    <location>
        <begin position="32"/>
        <end position="286"/>
    </location>
</feature>
<keyword evidence="2" id="KW-1133">Transmembrane helix</keyword>
<keyword evidence="2" id="KW-0812">Transmembrane</keyword>
<name>A0A975FK68_9MICO</name>
<dbReference type="RefSeq" id="WP_210896009.1">
    <property type="nucleotide sequence ID" value="NZ_CP071696.1"/>
</dbReference>